<dbReference type="PANTHER" id="PTHR23037:SF47">
    <property type="entry name" value="INTERLEUKIN 2 RECEPTOR SUBUNIT GAMMA"/>
    <property type="match status" value="1"/>
</dbReference>
<evidence type="ECO:0000256" key="3">
    <source>
        <dbReference type="ARBA" id="ARBA00022729"/>
    </source>
</evidence>
<comment type="subcellular location">
    <subcellularLocation>
        <location evidence="1">Membrane</location>
        <topology evidence="1">Single-pass type I membrane protein</topology>
    </subcellularLocation>
</comment>
<feature type="transmembrane region" description="Helical" evidence="9">
    <location>
        <begin position="220"/>
        <end position="241"/>
    </location>
</feature>
<feature type="compositionally biased region" description="Low complexity" evidence="8">
    <location>
        <begin position="303"/>
        <end position="348"/>
    </location>
</feature>
<evidence type="ECO:0000256" key="4">
    <source>
        <dbReference type="ARBA" id="ARBA00022989"/>
    </source>
</evidence>
<evidence type="ECO:0000313" key="13">
    <source>
        <dbReference type="Proteomes" id="UP000472263"/>
    </source>
</evidence>
<keyword evidence="4 9" id="KW-1133">Transmembrane helix</keyword>
<dbReference type="Pfam" id="PF21604">
    <property type="entry name" value="CRLF2_D1"/>
    <property type="match status" value="1"/>
</dbReference>
<evidence type="ECO:0000256" key="1">
    <source>
        <dbReference type="ARBA" id="ARBA00004479"/>
    </source>
</evidence>
<dbReference type="InterPro" id="IPR003961">
    <property type="entry name" value="FN3_dom"/>
</dbReference>
<evidence type="ECO:0000259" key="11">
    <source>
        <dbReference type="PROSITE" id="PS50853"/>
    </source>
</evidence>
<feature type="signal peptide" evidence="10">
    <location>
        <begin position="1"/>
        <end position="16"/>
    </location>
</feature>
<evidence type="ECO:0000256" key="5">
    <source>
        <dbReference type="ARBA" id="ARBA00023136"/>
    </source>
</evidence>
<feature type="chain" id="PRO_5025639287" evidence="10">
    <location>
        <begin position="17"/>
        <end position="355"/>
    </location>
</feature>
<organism evidence="12 13">
    <name type="scientific">Myripristis murdjan</name>
    <name type="common">pinecone soldierfish</name>
    <dbReference type="NCBI Taxonomy" id="586833"/>
    <lineage>
        <taxon>Eukaryota</taxon>
        <taxon>Metazoa</taxon>
        <taxon>Chordata</taxon>
        <taxon>Craniata</taxon>
        <taxon>Vertebrata</taxon>
        <taxon>Euteleostomi</taxon>
        <taxon>Actinopterygii</taxon>
        <taxon>Neopterygii</taxon>
        <taxon>Teleostei</taxon>
        <taxon>Neoteleostei</taxon>
        <taxon>Acanthomorphata</taxon>
        <taxon>Holocentriformes</taxon>
        <taxon>Holocentridae</taxon>
        <taxon>Myripristis</taxon>
    </lineage>
</organism>
<keyword evidence="7" id="KW-0325">Glycoprotein</keyword>
<dbReference type="AlphaFoldDB" id="A0A667YKW4"/>
<gene>
    <name evidence="12" type="primary">LOC115371943</name>
</gene>
<dbReference type="OrthoDB" id="8942047at2759"/>
<keyword evidence="5 9" id="KW-0472">Membrane</keyword>
<feature type="region of interest" description="Disordered" evidence="8">
    <location>
        <begin position="296"/>
        <end position="355"/>
    </location>
</feature>
<dbReference type="SUPFAM" id="SSF49265">
    <property type="entry name" value="Fibronectin type III"/>
    <property type="match status" value="2"/>
</dbReference>
<dbReference type="FunFam" id="2.60.40.10:FF:000754">
    <property type="entry name" value="Cytokine receptor common subunit gamma"/>
    <property type="match status" value="1"/>
</dbReference>
<feature type="domain" description="Fibronectin type-III" evidence="11">
    <location>
        <begin position="114"/>
        <end position="210"/>
    </location>
</feature>
<protein>
    <submittedName>
        <fullName evidence="12">Cytokine receptor common subunit gamma-like</fullName>
    </submittedName>
</protein>
<dbReference type="GeneTree" id="ENSGT00940000164309"/>
<dbReference type="GeneID" id="115371943"/>
<dbReference type="Proteomes" id="UP000472263">
    <property type="component" value="Chromosome 14"/>
</dbReference>
<evidence type="ECO:0000256" key="10">
    <source>
        <dbReference type="SAM" id="SignalP"/>
    </source>
</evidence>
<sequence length="355" mass="39802">MLAGLFLLCLTGAAFARKPPDVRCILVNLEYVQCTWNGQGTPDVNYTFYSKFYNDKGFSECPNYISESSAVVGCNKAYQDLLRLRFSTFQTSLVYGNYTFEQSHNVKSKVKLNPPTNLTVKNATDSNLWFYWNITAGGGCVESEVRFRRNNKNWECYKLSPGKKNYPINLPSSSNLYELQVRSHIADLCGESDFWSEWSQPVFWGSISNSTDINPPILPVWAPVICVVGVLVLIILVMLLVQHERLRIILIPVVPKPGNLDDILIHPNVEDWLHISKDLKESFKANFNERPCPVREYSRVPQSASESSDSSTFSTTTDETDFAGSISASESEDLSTSCSSTSTLPVLSDQEQIAV</sequence>
<evidence type="ECO:0000256" key="8">
    <source>
        <dbReference type="SAM" id="MobiDB-lite"/>
    </source>
</evidence>
<dbReference type="InterPro" id="IPR048651">
    <property type="entry name" value="CRLF2-like_D1"/>
</dbReference>
<reference evidence="12" key="1">
    <citation type="submission" date="2019-06" db="EMBL/GenBank/DDBJ databases">
        <authorList>
            <consortium name="Wellcome Sanger Institute Data Sharing"/>
        </authorList>
    </citation>
    <scope>NUCLEOTIDE SEQUENCE [LARGE SCALE GENOMIC DNA]</scope>
</reference>
<reference evidence="12" key="3">
    <citation type="submission" date="2025-09" db="UniProtKB">
        <authorList>
            <consortium name="Ensembl"/>
        </authorList>
    </citation>
    <scope>IDENTIFICATION</scope>
</reference>
<keyword evidence="13" id="KW-1185">Reference proteome</keyword>
<accession>A0A667YKW4</accession>
<name>A0A667YKW4_9TELE</name>
<dbReference type="InterPro" id="IPR036116">
    <property type="entry name" value="FN3_sf"/>
</dbReference>
<dbReference type="GO" id="GO:0004896">
    <property type="term" value="F:cytokine receptor activity"/>
    <property type="evidence" value="ECO:0007669"/>
    <property type="project" value="TreeGrafter"/>
</dbReference>
<dbReference type="GO" id="GO:0009897">
    <property type="term" value="C:external side of plasma membrane"/>
    <property type="evidence" value="ECO:0007669"/>
    <property type="project" value="TreeGrafter"/>
</dbReference>
<dbReference type="PROSITE" id="PS50853">
    <property type="entry name" value="FN3"/>
    <property type="match status" value="1"/>
</dbReference>
<evidence type="ECO:0000313" key="12">
    <source>
        <dbReference type="Ensembl" id="ENSMMDP00005027018.1"/>
    </source>
</evidence>
<dbReference type="PANTHER" id="PTHR23037">
    <property type="entry name" value="CYTOKINE RECEPTOR"/>
    <property type="match status" value="1"/>
</dbReference>
<evidence type="ECO:0000256" key="9">
    <source>
        <dbReference type="SAM" id="Phobius"/>
    </source>
</evidence>
<keyword evidence="6" id="KW-0675">Receptor</keyword>
<dbReference type="RefSeq" id="XP_029925445.1">
    <property type="nucleotide sequence ID" value="XM_030069585.1"/>
</dbReference>
<keyword evidence="2 9" id="KW-0812">Transmembrane</keyword>
<dbReference type="Gene3D" id="2.60.40.10">
    <property type="entry name" value="Immunoglobulins"/>
    <property type="match status" value="2"/>
</dbReference>
<keyword evidence="3 10" id="KW-0732">Signal</keyword>
<dbReference type="Ensembl" id="ENSMMDT00005027587.1">
    <property type="protein sequence ID" value="ENSMMDP00005027018.1"/>
    <property type="gene ID" value="ENSMMDG00005012890.1"/>
</dbReference>
<proteinExistence type="predicted"/>
<reference evidence="12" key="2">
    <citation type="submission" date="2025-08" db="UniProtKB">
        <authorList>
            <consortium name="Ensembl"/>
        </authorList>
    </citation>
    <scope>IDENTIFICATION</scope>
</reference>
<evidence type="ECO:0000256" key="2">
    <source>
        <dbReference type="ARBA" id="ARBA00022692"/>
    </source>
</evidence>
<evidence type="ECO:0000256" key="7">
    <source>
        <dbReference type="ARBA" id="ARBA00023180"/>
    </source>
</evidence>
<dbReference type="InParanoid" id="A0A667YKW4"/>
<dbReference type="InterPro" id="IPR013783">
    <property type="entry name" value="Ig-like_fold"/>
</dbReference>
<evidence type="ECO:0000256" key="6">
    <source>
        <dbReference type="ARBA" id="ARBA00023170"/>
    </source>
</evidence>
<dbReference type="FunCoup" id="A0A667YKW4">
    <property type="interactions" value="1341"/>
</dbReference>